<dbReference type="Pfam" id="PF00431">
    <property type="entry name" value="CUB"/>
    <property type="match status" value="4"/>
</dbReference>
<evidence type="ECO:0000256" key="7">
    <source>
        <dbReference type="ARBA" id="ARBA00022553"/>
    </source>
</evidence>
<keyword evidence="17" id="KW-0472">Membrane</keyword>
<dbReference type="PROSITE" id="PS01180">
    <property type="entry name" value="CUB"/>
    <property type="match status" value="4"/>
</dbReference>
<comment type="subunit">
    <text evidence="27">Interacts with AMN. Component of the cubam complex composed of one CUBN trimer and one AMN chain. The cubam complex can dimerize. Interacts with LRP2 in a dual-receptor complex in a calcium-dependent manner. Found in a complex with PID1/PCLI1, LRP1 and CUBNI. Interacts with LRP1 and PID1/PCLI1.</text>
</comment>
<evidence type="ECO:0000256" key="17">
    <source>
        <dbReference type="ARBA" id="ARBA00023136"/>
    </source>
</evidence>
<evidence type="ECO:0000313" key="34">
    <source>
        <dbReference type="Proteomes" id="UP000466442"/>
    </source>
</evidence>
<dbReference type="GO" id="GO:0005768">
    <property type="term" value="C:endosome"/>
    <property type="evidence" value="ECO:0007669"/>
    <property type="project" value="UniProtKB-SubCell"/>
</dbReference>
<dbReference type="Gene3D" id="2.60.120.290">
    <property type="entry name" value="Spermadhesin, CUB domain"/>
    <property type="match status" value="4"/>
</dbReference>
<keyword evidence="14" id="KW-0106">Calcium</keyword>
<evidence type="ECO:0000256" key="21">
    <source>
        <dbReference type="ARBA" id="ARBA00023221"/>
    </source>
</evidence>
<keyword evidence="8" id="KW-0846">Cobalamin</keyword>
<dbReference type="InterPro" id="IPR001881">
    <property type="entry name" value="EGF-like_Ca-bd_dom"/>
</dbReference>
<feature type="domain" description="CUB" evidence="31">
    <location>
        <begin position="866"/>
        <end position="960"/>
    </location>
</feature>
<dbReference type="PROSITE" id="PS50026">
    <property type="entry name" value="EGF_3"/>
    <property type="match status" value="5"/>
</dbReference>
<evidence type="ECO:0000256" key="11">
    <source>
        <dbReference type="ARBA" id="ARBA00022729"/>
    </source>
</evidence>
<evidence type="ECO:0000256" key="24">
    <source>
        <dbReference type="ARBA" id="ARBA00023765"/>
    </source>
</evidence>
<evidence type="ECO:0000256" key="2">
    <source>
        <dbReference type="ARBA" id="ARBA00004202"/>
    </source>
</evidence>
<accession>A0A8S9XRR3</accession>
<dbReference type="PANTHER" id="PTHR24251:SF37">
    <property type="entry name" value="CUB DOMAIN-CONTAINING PROTEIN"/>
    <property type="match status" value="1"/>
</dbReference>
<dbReference type="EMBL" id="WIXP02000004">
    <property type="protein sequence ID" value="KAF6211633.1"/>
    <property type="molecule type" value="Genomic_DNA"/>
</dbReference>
<dbReference type="FunFam" id="2.10.25.10:FF:000260">
    <property type="entry name" value="Notch receptor 4"/>
    <property type="match status" value="1"/>
</dbReference>
<keyword evidence="19" id="KW-1207">Sterol metabolism</keyword>
<feature type="disulfide bond" evidence="28">
    <location>
        <begin position="632"/>
        <end position="659"/>
    </location>
</feature>
<dbReference type="InterPro" id="IPR018097">
    <property type="entry name" value="EGF_Ca-bd_CS"/>
</dbReference>
<dbReference type="AlphaFoldDB" id="A0A8S9XRR3"/>
<evidence type="ECO:0000256" key="8">
    <source>
        <dbReference type="ARBA" id="ARBA00022628"/>
    </source>
</evidence>
<evidence type="ECO:0000256" key="13">
    <source>
        <dbReference type="ARBA" id="ARBA00022753"/>
    </source>
</evidence>
<keyword evidence="11 30" id="KW-0732">Signal</keyword>
<evidence type="ECO:0000256" key="30">
    <source>
        <dbReference type="SAM" id="SignalP"/>
    </source>
</evidence>
<keyword evidence="3" id="KW-0813">Transport</keyword>
<protein>
    <recommendedName>
        <fullName evidence="25">Cubilin</fullName>
    </recommendedName>
</protein>
<keyword evidence="12" id="KW-0677">Repeat</keyword>
<dbReference type="PROSITE" id="PS00010">
    <property type="entry name" value="ASX_HYDROXYL"/>
    <property type="match status" value="2"/>
</dbReference>
<evidence type="ECO:0000256" key="25">
    <source>
        <dbReference type="ARBA" id="ARBA00023878"/>
    </source>
</evidence>
<feature type="domain" description="EGF-like" evidence="32">
    <location>
        <begin position="380"/>
        <end position="425"/>
    </location>
</feature>
<dbReference type="GO" id="GO:0015031">
    <property type="term" value="P:protein transport"/>
    <property type="evidence" value="ECO:0007669"/>
    <property type="project" value="UniProtKB-KW"/>
</dbReference>
<name>A0A8S9XRR3_APOLU</name>
<dbReference type="CDD" id="cd22201">
    <property type="entry name" value="cubilin_NTD"/>
    <property type="match status" value="1"/>
</dbReference>
<keyword evidence="22" id="KW-0458">Lysosome</keyword>
<dbReference type="CDD" id="cd00054">
    <property type="entry name" value="EGF_CA"/>
    <property type="match status" value="5"/>
</dbReference>
<keyword evidence="7" id="KW-0597">Phosphoprotein</keyword>
<dbReference type="FunFam" id="2.10.25.10:FF:000429">
    <property type="entry name" value="Cubilin"/>
    <property type="match status" value="1"/>
</dbReference>
<evidence type="ECO:0000313" key="33">
    <source>
        <dbReference type="EMBL" id="KAF6211633.1"/>
    </source>
</evidence>
<dbReference type="GO" id="GO:0016324">
    <property type="term" value="C:apical plasma membrane"/>
    <property type="evidence" value="ECO:0007669"/>
    <property type="project" value="UniProtKB-ARBA"/>
</dbReference>
<dbReference type="Proteomes" id="UP000466442">
    <property type="component" value="Unassembled WGS sequence"/>
</dbReference>
<dbReference type="GO" id="GO:0008203">
    <property type="term" value="P:cholesterol metabolic process"/>
    <property type="evidence" value="ECO:0007669"/>
    <property type="project" value="UniProtKB-KW"/>
</dbReference>
<dbReference type="Pfam" id="PF12947">
    <property type="entry name" value="EGF_3"/>
    <property type="match status" value="1"/>
</dbReference>
<keyword evidence="16" id="KW-0443">Lipid metabolism</keyword>
<evidence type="ECO:0000256" key="22">
    <source>
        <dbReference type="ARBA" id="ARBA00023228"/>
    </source>
</evidence>
<dbReference type="SMART" id="SM00181">
    <property type="entry name" value="EGF"/>
    <property type="match status" value="8"/>
</dbReference>
<evidence type="ECO:0000256" key="23">
    <source>
        <dbReference type="ARBA" id="ARBA00023285"/>
    </source>
</evidence>
<gene>
    <name evidence="33" type="ORF">GE061_012146</name>
</gene>
<dbReference type="PROSITE" id="PS00022">
    <property type="entry name" value="EGF_1"/>
    <property type="match status" value="4"/>
</dbReference>
<feature type="signal peptide" evidence="30">
    <location>
        <begin position="1"/>
        <end position="20"/>
    </location>
</feature>
<evidence type="ECO:0000259" key="31">
    <source>
        <dbReference type="PROSITE" id="PS01180"/>
    </source>
</evidence>
<dbReference type="FunFam" id="2.10.25.10:FF:000066">
    <property type="entry name" value="FAT atypical cadherin 4"/>
    <property type="match status" value="1"/>
</dbReference>
<comment type="caution">
    <text evidence="33">The sequence shown here is derived from an EMBL/GenBank/DDBJ whole genome shotgun (WGS) entry which is preliminary data.</text>
</comment>
<keyword evidence="15" id="KW-0653">Protein transport</keyword>
<evidence type="ECO:0000256" key="16">
    <source>
        <dbReference type="ARBA" id="ARBA00023098"/>
    </source>
</evidence>
<feature type="domain" description="CUB" evidence="31">
    <location>
        <begin position="514"/>
        <end position="628"/>
    </location>
</feature>
<dbReference type="SUPFAM" id="SSF57196">
    <property type="entry name" value="EGF/Laminin"/>
    <property type="match status" value="5"/>
</dbReference>
<feature type="disulfide bond" evidence="29">
    <location>
        <begin position="191"/>
        <end position="200"/>
    </location>
</feature>
<dbReference type="PROSITE" id="PS01186">
    <property type="entry name" value="EGF_2"/>
    <property type="match status" value="2"/>
</dbReference>
<dbReference type="InterPro" id="IPR049883">
    <property type="entry name" value="NOTCH1_EGF-like"/>
</dbReference>
<evidence type="ECO:0000256" key="1">
    <source>
        <dbReference type="ARBA" id="ARBA00004177"/>
    </source>
</evidence>
<dbReference type="FunFam" id="2.10.25.10:FF:000379">
    <property type="entry name" value="Cubilin"/>
    <property type="match status" value="1"/>
</dbReference>
<feature type="domain" description="EGF-like" evidence="32">
    <location>
        <begin position="165"/>
        <end position="201"/>
    </location>
</feature>
<dbReference type="SMART" id="SM00042">
    <property type="entry name" value="CUB"/>
    <property type="match status" value="4"/>
</dbReference>
<evidence type="ECO:0000256" key="14">
    <source>
        <dbReference type="ARBA" id="ARBA00022837"/>
    </source>
</evidence>
<dbReference type="InterPro" id="IPR000859">
    <property type="entry name" value="CUB_dom"/>
</dbReference>
<dbReference type="FunFam" id="2.60.120.290:FF:000005">
    <property type="entry name" value="Procollagen C-endopeptidase enhancer 1"/>
    <property type="match status" value="2"/>
</dbReference>
<feature type="disulfide bond" evidence="29">
    <location>
        <begin position="479"/>
        <end position="496"/>
    </location>
</feature>
<dbReference type="InterPro" id="IPR013032">
    <property type="entry name" value="EGF-like_CS"/>
</dbReference>
<dbReference type="Pfam" id="PF00008">
    <property type="entry name" value="EGF"/>
    <property type="match status" value="3"/>
</dbReference>
<dbReference type="SUPFAM" id="SSF57184">
    <property type="entry name" value="Growth factor receptor domain"/>
    <property type="match status" value="1"/>
</dbReference>
<dbReference type="InterPro" id="IPR035914">
    <property type="entry name" value="Sperma_CUB_dom_sf"/>
</dbReference>
<dbReference type="PANTHER" id="PTHR24251">
    <property type="entry name" value="OVOCHYMASE-RELATED"/>
    <property type="match status" value="1"/>
</dbReference>
<dbReference type="SMART" id="SM00179">
    <property type="entry name" value="EGF_CA"/>
    <property type="match status" value="7"/>
</dbReference>
<feature type="domain" description="EGF-like" evidence="32">
    <location>
        <begin position="431"/>
        <end position="468"/>
    </location>
</feature>
<evidence type="ECO:0000256" key="26">
    <source>
        <dbReference type="ARBA" id="ARBA00049611"/>
    </source>
</evidence>
<dbReference type="Pfam" id="PF07645">
    <property type="entry name" value="EGF_CA"/>
    <property type="match status" value="2"/>
</dbReference>
<feature type="domain" description="EGF-like" evidence="32">
    <location>
        <begin position="470"/>
        <end position="508"/>
    </location>
</feature>
<dbReference type="GO" id="GO:0005509">
    <property type="term" value="F:calcium ion binding"/>
    <property type="evidence" value="ECO:0007669"/>
    <property type="project" value="InterPro"/>
</dbReference>
<keyword evidence="20" id="KW-0325">Glycoprotein</keyword>
<organism evidence="33 34">
    <name type="scientific">Apolygus lucorum</name>
    <name type="common">Small green plant bug</name>
    <name type="synonym">Lygocoris lucorum</name>
    <dbReference type="NCBI Taxonomy" id="248454"/>
    <lineage>
        <taxon>Eukaryota</taxon>
        <taxon>Metazoa</taxon>
        <taxon>Ecdysozoa</taxon>
        <taxon>Arthropoda</taxon>
        <taxon>Hexapoda</taxon>
        <taxon>Insecta</taxon>
        <taxon>Pterygota</taxon>
        <taxon>Neoptera</taxon>
        <taxon>Paraneoptera</taxon>
        <taxon>Hemiptera</taxon>
        <taxon>Heteroptera</taxon>
        <taxon>Panheteroptera</taxon>
        <taxon>Cimicomorpha</taxon>
        <taxon>Miridae</taxon>
        <taxon>Mirini</taxon>
        <taxon>Apolygus</taxon>
    </lineage>
</organism>
<evidence type="ECO:0000256" key="29">
    <source>
        <dbReference type="PROSITE-ProRule" id="PRU00076"/>
    </source>
</evidence>
<keyword evidence="10" id="KW-0479">Metal-binding</keyword>
<keyword evidence="9" id="KW-0165">Cleavage on pair of basic residues</keyword>
<keyword evidence="13" id="KW-0967">Endosome</keyword>
<evidence type="ECO:0000256" key="18">
    <source>
        <dbReference type="ARBA" id="ARBA00023157"/>
    </source>
</evidence>
<evidence type="ECO:0000256" key="4">
    <source>
        <dbReference type="ARBA" id="ARBA00022475"/>
    </source>
</evidence>
<reference evidence="33" key="1">
    <citation type="journal article" date="2021" name="Mol. Ecol. Resour.">
        <title>Apolygus lucorum genome provides insights into omnivorousness and mesophyll feeding.</title>
        <authorList>
            <person name="Liu Y."/>
            <person name="Liu H."/>
            <person name="Wang H."/>
            <person name="Huang T."/>
            <person name="Liu B."/>
            <person name="Yang B."/>
            <person name="Yin L."/>
            <person name="Li B."/>
            <person name="Zhang Y."/>
            <person name="Zhang S."/>
            <person name="Jiang F."/>
            <person name="Zhang X."/>
            <person name="Ren Y."/>
            <person name="Wang B."/>
            <person name="Wang S."/>
            <person name="Lu Y."/>
            <person name="Wu K."/>
            <person name="Fan W."/>
            <person name="Wang G."/>
        </authorList>
    </citation>
    <scope>NUCLEOTIDE SEQUENCE</scope>
    <source>
        <strain evidence="33">12Hb</strain>
    </source>
</reference>
<dbReference type="GO" id="GO:0005765">
    <property type="term" value="C:lysosomal membrane"/>
    <property type="evidence" value="ECO:0007669"/>
    <property type="project" value="UniProtKB-SubCell"/>
</dbReference>
<sequence>MGASRATWAFLGLMATIASGSSPYSDQPRLESRDGHLLIVGASGANISLQTSQGGQININDEDIIHVLNMARQAAQKVDKWGTTGTGGDSSGNPGLNVFLEPLEKRLTLVEKKMSLSTVDLLTPRRSSALDTIKARQGVRQRFRQLNITVTRLEKNLRSLRTLLETNECASGPCLHGGTCQDMFNSFHCICPDQWEGNICEKDVDECEEFRNTGLGCQNGATCQNLPGSYSCICPPEWYGMHCTKKNRDCKTSGRASLCGNGDCFDTSTGVLCQCYQGWTTDKVTGACTVDIDECAGLTNPCSHDPLVQCENLPGSFKCGPCPIGYAGNGYQCRDIDECFTNNGGCSNNPKVQCVNTRGSRFCGPCPPGYSGDGVSCSRVDDLCQVNRGGCHPLAQCIHNSGLTYVQCRCPVGWVGSGVGENGCTQDNTTATDICPLFYCLNGGTCSISSDRNFRCSCPPGFTGPRCEIGDIVCASQPCQNNGTCIAIPGQVSYKCACLFGYTGDNCEYTSVGCGGNIVASEGTFSFPNTSLESHRLPLTCRWNIRLPNDSLVFNFTVNYNISCYMDFLTIHEGTNFQYPTEKFCGFGLSKNHTTTREFIKVIYEYVSSSKSLWINQIGKFKLSWTSVPKKCGGFIAAKSHGQISSPGFPGYYPNLSRCKWTLSAPPGKRILLTFSDMDIVPHNDSDDALKIFDGPEITETPLATFKQKTIPAPITTSSNEATLLFETDDFGSERGFQIVYSLVEGIPGCGGLLTAPFGRITPPQGHKSDGDLAEQLTCEWKIRMSGRDTIKVETKNFKLEYSDGCKYDSLEFYDGPDTESRLIGRWCGESGPELLKSSGNSMTIVLITDQTYNEGSFTIDYSTVCDIELSTPNGILACWTLDQEHKATMIDDNGNDVESCLYDSLSIYDGDSPNSKLLTELCGNGTISNIISSHNYMLLVFKTDVSGGGRGFKANYTSIENSKNSQSQPAILEYLYCLE</sequence>
<proteinExistence type="predicted"/>
<dbReference type="FunFam" id="2.10.25.10:FF:000143">
    <property type="entry name" value="Protein crumbs 1"/>
    <property type="match status" value="1"/>
</dbReference>
<evidence type="ECO:0000256" key="9">
    <source>
        <dbReference type="ARBA" id="ARBA00022685"/>
    </source>
</evidence>
<feature type="chain" id="PRO_5035727339" description="Cubilin" evidence="30">
    <location>
        <begin position="21"/>
        <end position="980"/>
    </location>
</feature>
<dbReference type="OrthoDB" id="10009301at2759"/>
<dbReference type="InterPro" id="IPR000152">
    <property type="entry name" value="EGF-type_Asp/Asn_hydroxyl_site"/>
</dbReference>
<evidence type="ECO:0000256" key="19">
    <source>
        <dbReference type="ARBA" id="ARBA00023166"/>
    </source>
</evidence>
<dbReference type="Pfam" id="PF12661">
    <property type="entry name" value="hEGF"/>
    <property type="match status" value="1"/>
</dbReference>
<evidence type="ECO:0000259" key="32">
    <source>
        <dbReference type="PROSITE" id="PS50026"/>
    </source>
</evidence>
<feature type="disulfide bond" evidence="29">
    <location>
        <begin position="458"/>
        <end position="467"/>
    </location>
</feature>
<evidence type="ECO:0000256" key="15">
    <source>
        <dbReference type="ARBA" id="ARBA00022927"/>
    </source>
</evidence>
<keyword evidence="5 29" id="KW-0245">EGF-like domain</keyword>
<keyword evidence="6" id="KW-0153">Cholesterol metabolism</keyword>
<dbReference type="InterPro" id="IPR024731">
    <property type="entry name" value="NELL2-like_EGF"/>
</dbReference>
<evidence type="ECO:0000256" key="28">
    <source>
        <dbReference type="PROSITE-ProRule" id="PRU00059"/>
    </source>
</evidence>
<keyword evidence="34" id="KW-1185">Reference proteome</keyword>
<evidence type="ECO:0000256" key="20">
    <source>
        <dbReference type="ARBA" id="ARBA00023180"/>
    </source>
</evidence>
<evidence type="ECO:0000256" key="10">
    <source>
        <dbReference type="ARBA" id="ARBA00022723"/>
    </source>
</evidence>
<feature type="disulfide bond" evidence="29">
    <location>
        <begin position="498"/>
        <end position="507"/>
    </location>
</feature>
<feature type="disulfide bond" evidence="29">
    <location>
        <begin position="391"/>
        <end position="408"/>
    </location>
</feature>
<dbReference type="InterPro" id="IPR009030">
    <property type="entry name" value="Growth_fac_rcpt_cys_sf"/>
</dbReference>
<evidence type="ECO:0000256" key="3">
    <source>
        <dbReference type="ARBA" id="ARBA00022448"/>
    </source>
</evidence>
<dbReference type="CDD" id="cd00041">
    <property type="entry name" value="CUB"/>
    <property type="match status" value="4"/>
</dbReference>
<evidence type="ECO:0000256" key="5">
    <source>
        <dbReference type="ARBA" id="ARBA00022536"/>
    </source>
</evidence>
<feature type="disulfide bond" evidence="29">
    <location>
        <begin position="234"/>
        <end position="243"/>
    </location>
</feature>
<evidence type="ECO:0000256" key="27">
    <source>
        <dbReference type="ARBA" id="ARBA00049703"/>
    </source>
</evidence>
<keyword evidence="4" id="KW-1003">Cell membrane</keyword>
<evidence type="ECO:0000256" key="6">
    <source>
        <dbReference type="ARBA" id="ARBA00022548"/>
    </source>
</evidence>
<dbReference type="SUPFAM" id="SSF49854">
    <property type="entry name" value="Spermadhesin, CUB domain"/>
    <property type="match status" value="4"/>
</dbReference>
<comment type="function">
    <text evidence="26">Endocytic receptor which plays a role in lipoprotein, vitamin and iron metabolism by facilitating their uptake. Acts together with LRP2 to mediate endocytosis of high-density lipoproteins, GC, hemoglobin, ALB, TF and SCGB1A1. Acts together with AMN to mediate endocytosis of the CBLIF-cobalamin complex. Binds to ALB, MB, Kappa and lambda-light chains, TF, hemoglobin, GC, SCGB1A1, APOA1, high density lipoprotein, and the CBLIF-cobalamin complex. Ligand binding requires calcium. Serves as important transporter in several absorptive epithelia, including intestine, renal proximal tubules and embryonic yolk sac. May play an important role in the development of the peri-implantation embryo through internalization of APOA1 and cholesterol. Binds to LGALS3 at the maternal-fetal interface.</text>
</comment>
<keyword evidence="23" id="KW-0170">Cobalt</keyword>
<dbReference type="PRINTS" id="PR00010">
    <property type="entry name" value="EGFBLOOD"/>
</dbReference>
<feature type="domain" description="CUB" evidence="31">
    <location>
        <begin position="632"/>
        <end position="744"/>
    </location>
</feature>
<dbReference type="InterPro" id="IPR000742">
    <property type="entry name" value="EGF"/>
</dbReference>
<dbReference type="PROSITE" id="PS01187">
    <property type="entry name" value="EGF_CA"/>
    <property type="match status" value="1"/>
</dbReference>
<keyword evidence="21" id="KW-0753">Steroid metabolism</keyword>
<dbReference type="Gene3D" id="2.10.25.10">
    <property type="entry name" value="Laminin"/>
    <property type="match status" value="6"/>
</dbReference>
<evidence type="ECO:0000256" key="12">
    <source>
        <dbReference type="ARBA" id="ARBA00022737"/>
    </source>
</evidence>
<comment type="subcellular location">
    <subcellularLocation>
        <location evidence="2">Cell membrane</location>
        <topology evidence="2">Peripheral membrane protein</topology>
    </subcellularLocation>
    <subcellularLocation>
        <location evidence="1">Endosome</location>
    </subcellularLocation>
    <subcellularLocation>
        <location evidence="24">Lysosome membrane</location>
        <topology evidence="24">Peripheral membrane protein</topology>
    </subcellularLocation>
</comment>
<dbReference type="GO" id="GO:0031419">
    <property type="term" value="F:cobalamin binding"/>
    <property type="evidence" value="ECO:0007669"/>
    <property type="project" value="UniProtKB-KW"/>
</dbReference>
<feature type="domain" description="CUB" evidence="31">
    <location>
        <begin position="750"/>
        <end position="865"/>
    </location>
</feature>
<comment type="caution">
    <text evidence="29">Lacks conserved residue(s) required for the propagation of feature annotation.</text>
</comment>
<feature type="domain" description="EGF-like" evidence="32">
    <location>
        <begin position="203"/>
        <end position="244"/>
    </location>
</feature>
<keyword evidence="18 29" id="KW-1015">Disulfide bond</keyword>
<feature type="disulfide bond" evidence="28">
    <location>
        <begin position="514"/>
        <end position="541"/>
    </location>
</feature>